<evidence type="ECO:0000313" key="2">
    <source>
        <dbReference type="EMBL" id="TYJ18642.1"/>
    </source>
</evidence>
<gene>
    <name evidence="2" type="ORF">E1A91_A09G137400v1</name>
</gene>
<feature type="transmembrane region" description="Helical" evidence="1">
    <location>
        <begin position="140"/>
        <end position="170"/>
    </location>
</feature>
<evidence type="ECO:0000256" key="1">
    <source>
        <dbReference type="SAM" id="Phobius"/>
    </source>
</evidence>
<accession>A0A5D2XXS9</accession>
<keyword evidence="1" id="KW-0812">Transmembrane</keyword>
<protein>
    <submittedName>
        <fullName evidence="2">Uncharacterized protein</fullName>
    </submittedName>
</protein>
<keyword evidence="3" id="KW-1185">Reference proteome</keyword>
<organism evidence="2 3">
    <name type="scientific">Gossypium mustelinum</name>
    <name type="common">Cotton</name>
    <name type="synonym">Gossypium caicoense</name>
    <dbReference type="NCBI Taxonomy" id="34275"/>
    <lineage>
        <taxon>Eukaryota</taxon>
        <taxon>Viridiplantae</taxon>
        <taxon>Streptophyta</taxon>
        <taxon>Embryophyta</taxon>
        <taxon>Tracheophyta</taxon>
        <taxon>Spermatophyta</taxon>
        <taxon>Magnoliopsida</taxon>
        <taxon>eudicotyledons</taxon>
        <taxon>Gunneridae</taxon>
        <taxon>Pentapetalae</taxon>
        <taxon>rosids</taxon>
        <taxon>malvids</taxon>
        <taxon>Malvales</taxon>
        <taxon>Malvaceae</taxon>
        <taxon>Malvoideae</taxon>
        <taxon>Gossypium</taxon>
    </lineage>
</organism>
<dbReference type="AlphaFoldDB" id="A0A5D2XXS9"/>
<evidence type="ECO:0000313" key="3">
    <source>
        <dbReference type="Proteomes" id="UP000323597"/>
    </source>
</evidence>
<keyword evidence="1" id="KW-1133">Transmembrane helix</keyword>
<name>A0A5D2XXS9_GOSMU</name>
<proteinExistence type="predicted"/>
<sequence length="191" mass="21515">MDPQRKRTTYENQPIKVKRAQIPPYSKRRRLVCIKNKSLLSSASNQKEKRKVFFLFHSEGFLPFSLCKDTNGSAPAANPPRSRITAAGGATTKHGDVGRTWRSGARGGEGRVWRGLLEAAAVGIFSAKNVKVLGPFGLRVWWFIFGSLGFLIWAVILYWTVLLFVFVFWFCMCMGPGKFGPVQLRKSFIII</sequence>
<dbReference type="EMBL" id="CM017644">
    <property type="protein sequence ID" value="TYJ18642.1"/>
    <property type="molecule type" value="Genomic_DNA"/>
</dbReference>
<dbReference type="Proteomes" id="UP000323597">
    <property type="component" value="Chromosome A09"/>
</dbReference>
<keyword evidence="1" id="KW-0472">Membrane</keyword>
<reference evidence="2 3" key="1">
    <citation type="submission" date="2019-07" db="EMBL/GenBank/DDBJ databases">
        <title>WGS assembly of Gossypium mustelinum.</title>
        <authorList>
            <person name="Chen Z.J."/>
            <person name="Sreedasyam A."/>
            <person name="Ando A."/>
            <person name="Song Q."/>
            <person name="De L."/>
            <person name="Hulse-Kemp A."/>
            <person name="Ding M."/>
            <person name="Ye W."/>
            <person name="Kirkbride R."/>
            <person name="Jenkins J."/>
            <person name="Plott C."/>
            <person name="Lovell J."/>
            <person name="Lin Y.-M."/>
            <person name="Vaughn R."/>
            <person name="Liu B."/>
            <person name="Li W."/>
            <person name="Simpson S."/>
            <person name="Scheffler B."/>
            <person name="Saski C."/>
            <person name="Grover C."/>
            <person name="Hu G."/>
            <person name="Conover J."/>
            <person name="Carlson J."/>
            <person name="Shu S."/>
            <person name="Boston L."/>
            <person name="Williams M."/>
            <person name="Peterson D."/>
            <person name="Mcgee K."/>
            <person name="Jones D."/>
            <person name="Wendel J."/>
            <person name="Stelly D."/>
            <person name="Grimwood J."/>
            <person name="Schmutz J."/>
        </authorList>
    </citation>
    <scope>NUCLEOTIDE SEQUENCE [LARGE SCALE GENOMIC DNA]</scope>
    <source>
        <strain evidence="2">1408120.09</strain>
    </source>
</reference>